<comment type="caution">
    <text evidence="2">The sequence shown here is derived from an EMBL/GenBank/DDBJ whole genome shotgun (WGS) entry which is preliminary data.</text>
</comment>
<dbReference type="VEuPathDB" id="TriTrypDB:TRSC58_06912"/>
<dbReference type="RefSeq" id="XP_029239793.1">
    <property type="nucleotide sequence ID" value="XM_029380314.1"/>
</dbReference>
<evidence type="ECO:0000313" key="3">
    <source>
        <dbReference type="Proteomes" id="UP000283634"/>
    </source>
</evidence>
<name>A0A422NPE1_TRYRA</name>
<keyword evidence="3" id="KW-1185">Reference proteome</keyword>
<dbReference type="AlphaFoldDB" id="A0A422NPE1"/>
<evidence type="ECO:0000256" key="1">
    <source>
        <dbReference type="SAM" id="MobiDB-lite"/>
    </source>
</evidence>
<gene>
    <name evidence="2" type="ORF">TraAM80_03339</name>
</gene>
<feature type="region of interest" description="Disordered" evidence="1">
    <location>
        <begin position="145"/>
        <end position="168"/>
    </location>
</feature>
<evidence type="ECO:0000313" key="2">
    <source>
        <dbReference type="EMBL" id="RNF07370.1"/>
    </source>
</evidence>
<feature type="region of interest" description="Disordered" evidence="1">
    <location>
        <begin position="204"/>
        <end position="227"/>
    </location>
</feature>
<protein>
    <submittedName>
        <fullName evidence="2">Uncharacterized protein</fullName>
    </submittedName>
</protein>
<sequence>MTRSDRATAQDILHVLALDDMRADGQPGRGIAAGKGGRSSQRCCPKAPQLAEATLNDASAVTFMRRLDAASLLLEAEELLQQRHQPAVADGCVLPVGLTAPAWHRDETQGPSWSPQISLAAATATAARKTGPVSFVALKESRAGADPVDKNEGNARCAKSHKRKETPPGAFHTPCRHYSVDDCCSGAGQAKEDGAAIPNTKLRISSMDHHGHRAASDDDGEGGGRRFITRRAGGTLLDPKHAALRAAFTAPVTATLTGHYDALTPAGREGAAALAALTALPKNVTHDGYDTHDAEAAGVHDTIFSLKETQRLRYTPPMMQDEKSDSSALPHAVRRSLHQRLSVVRSVQRDTAAALEEATQLLLQERKWVMMRCTTLYDRLELLRRHRTTMMKQLRSVHGDAAAALFLDTSRDV</sequence>
<proteinExistence type="predicted"/>
<dbReference type="OrthoDB" id="252990at2759"/>
<dbReference type="GeneID" id="40327272"/>
<accession>A0A422NPE1</accession>
<dbReference type="Proteomes" id="UP000283634">
    <property type="component" value="Unassembled WGS sequence"/>
</dbReference>
<organism evidence="2 3">
    <name type="scientific">Trypanosoma rangeli</name>
    <dbReference type="NCBI Taxonomy" id="5698"/>
    <lineage>
        <taxon>Eukaryota</taxon>
        <taxon>Discoba</taxon>
        <taxon>Euglenozoa</taxon>
        <taxon>Kinetoplastea</taxon>
        <taxon>Metakinetoplastina</taxon>
        <taxon>Trypanosomatida</taxon>
        <taxon>Trypanosomatidae</taxon>
        <taxon>Trypanosoma</taxon>
        <taxon>Herpetosoma</taxon>
    </lineage>
</organism>
<dbReference type="EMBL" id="MKGL01000088">
    <property type="protein sequence ID" value="RNF07370.1"/>
    <property type="molecule type" value="Genomic_DNA"/>
</dbReference>
<dbReference type="OMA" id="ARCAKSH"/>
<reference evidence="2 3" key="1">
    <citation type="journal article" date="2018" name="BMC Genomics">
        <title>Genomic comparison of Trypanosoma conorhini and Trypanosoma rangeli to Trypanosoma cruzi strains of high and low virulence.</title>
        <authorList>
            <person name="Bradwell K.R."/>
            <person name="Koparde V.N."/>
            <person name="Matveyev A.V."/>
            <person name="Serrano M.G."/>
            <person name="Alves J.M."/>
            <person name="Parikh H."/>
            <person name="Huang B."/>
            <person name="Lee V."/>
            <person name="Espinosa-Alvarez O."/>
            <person name="Ortiz P.A."/>
            <person name="Costa-Martins A.G."/>
            <person name="Teixeira M.M."/>
            <person name="Buck G.A."/>
        </authorList>
    </citation>
    <scope>NUCLEOTIDE SEQUENCE [LARGE SCALE GENOMIC DNA]</scope>
    <source>
        <strain evidence="2 3">AM80</strain>
    </source>
</reference>